<dbReference type="KEGG" id="uvi:66066455"/>
<proteinExistence type="predicted"/>
<gene>
    <name evidence="2" type="ORF">UV8b_05678</name>
</gene>
<keyword evidence="3" id="KW-1185">Reference proteome</keyword>
<dbReference type="Proteomes" id="UP000027002">
    <property type="component" value="Chromosome 4"/>
</dbReference>
<dbReference type="EMBL" id="CP072756">
    <property type="protein sequence ID" value="QUC21435.1"/>
    <property type="molecule type" value="Genomic_DNA"/>
</dbReference>
<reference evidence="2" key="1">
    <citation type="submission" date="2020-03" db="EMBL/GenBank/DDBJ databases">
        <title>A mixture of massive structural variations and highly conserved coding sequences in Ustilaginoidea virens genome.</title>
        <authorList>
            <person name="Zhang K."/>
            <person name="Zhao Z."/>
            <person name="Zhang Z."/>
            <person name="Li Y."/>
            <person name="Hsiang T."/>
            <person name="Sun W."/>
        </authorList>
    </citation>
    <scope>NUCLEOTIDE SEQUENCE</scope>
    <source>
        <strain evidence="2">UV-8b</strain>
    </source>
</reference>
<name>A0A8E5HU40_USTVR</name>
<dbReference type="GeneID" id="66066455"/>
<accession>A0A8E5HU40</accession>
<protein>
    <submittedName>
        <fullName evidence="2">Uncharacterized protein</fullName>
    </submittedName>
</protein>
<dbReference type="AlphaFoldDB" id="A0A8E5HU40"/>
<organism evidence="2 3">
    <name type="scientific">Ustilaginoidea virens</name>
    <name type="common">Rice false smut fungus</name>
    <name type="synonym">Villosiclava virens</name>
    <dbReference type="NCBI Taxonomy" id="1159556"/>
    <lineage>
        <taxon>Eukaryota</taxon>
        <taxon>Fungi</taxon>
        <taxon>Dikarya</taxon>
        <taxon>Ascomycota</taxon>
        <taxon>Pezizomycotina</taxon>
        <taxon>Sordariomycetes</taxon>
        <taxon>Hypocreomycetidae</taxon>
        <taxon>Hypocreales</taxon>
        <taxon>Clavicipitaceae</taxon>
        <taxon>Ustilaginoidea</taxon>
    </lineage>
</organism>
<evidence type="ECO:0000313" key="3">
    <source>
        <dbReference type="Proteomes" id="UP000027002"/>
    </source>
</evidence>
<feature type="region of interest" description="Disordered" evidence="1">
    <location>
        <begin position="1"/>
        <end position="23"/>
    </location>
</feature>
<evidence type="ECO:0000256" key="1">
    <source>
        <dbReference type="SAM" id="MobiDB-lite"/>
    </source>
</evidence>
<sequence length="69" mass="7176">MHAALAKMIGTEERAKSSSSSLGKFSASVEWTDVAKTLGASNQVPAALCVRLNGSSPAEQHDGYKVARA</sequence>
<evidence type="ECO:0000313" key="2">
    <source>
        <dbReference type="EMBL" id="QUC21435.1"/>
    </source>
</evidence>
<dbReference type="RefSeq" id="XP_042999108.1">
    <property type="nucleotide sequence ID" value="XM_043143175.1"/>
</dbReference>